<dbReference type="Proteomes" id="UP001549749">
    <property type="component" value="Unassembled WGS sequence"/>
</dbReference>
<evidence type="ECO:0000313" key="2">
    <source>
        <dbReference type="Proteomes" id="UP001549749"/>
    </source>
</evidence>
<sequence>MRFMRTLILVTLPLLCLSIYSRAQNKVLDSLEKSYQLCLDKGEHKYQCALQYYTQLNLLLDSTYRQICNSMDSSGVRHLRMDQEAWLEKKDVFFKKMDERVEKLSKKTMDGLDDEMISTDNKAAYIKERLLELLSSKAFANIKTEEQEQ</sequence>
<protein>
    <recommendedName>
        <fullName evidence="3">Lysozyme inhibitor LprI N-terminal domain-containing protein</fullName>
    </recommendedName>
</protein>
<evidence type="ECO:0000313" key="1">
    <source>
        <dbReference type="EMBL" id="MET6999254.1"/>
    </source>
</evidence>
<accession>A0ABV2T885</accession>
<proteinExistence type="predicted"/>
<organism evidence="1 2">
    <name type="scientific">Chitinophaga defluvii</name>
    <dbReference type="NCBI Taxonomy" id="3163343"/>
    <lineage>
        <taxon>Bacteria</taxon>
        <taxon>Pseudomonadati</taxon>
        <taxon>Bacteroidota</taxon>
        <taxon>Chitinophagia</taxon>
        <taxon>Chitinophagales</taxon>
        <taxon>Chitinophagaceae</taxon>
        <taxon>Chitinophaga</taxon>
    </lineage>
</organism>
<reference evidence="1 2" key="1">
    <citation type="submission" date="2024-06" db="EMBL/GenBank/DDBJ databases">
        <title>Chitinophaga defluvii sp. nov., isolated from municipal sewage.</title>
        <authorList>
            <person name="Zhang L."/>
        </authorList>
    </citation>
    <scope>NUCLEOTIDE SEQUENCE [LARGE SCALE GENOMIC DNA]</scope>
    <source>
        <strain evidence="1 2">H8</strain>
    </source>
</reference>
<comment type="caution">
    <text evidence="1">The sequence shown here is derived from an EMBL/GenBank/DDBJ whole genome shotgun (WGS) entry which is preliminary data.</text>
</comment>
<gene>
    <name evidence="1" type="ORF">ABR189_17835</name>
</gene>
<name>A0ABV2T885_9BACT</name>
<dbReference type="EMBL" id="JBEXAC010000002">
    <property type="protein sequence ID" value="MET6999254.1"/>
    <property type="molecule type" value="Genomic_DNA"/>
</dbReference>
<evidence type="ECO:0008006" key="3">
    <source>
        <dbReference type="Google" id="ProtNLM"/>
    </source>
</evidence>
<dbReference type="RefSeq" id="WP_354661822.1">
    <property type="nucleotide sequence ID" value="NZ_JBEXAC010000002.1"/>
</dbReference>
<keyword evidence="2" id="KW-1185">Reference proteome</keyword>